<comment type="caution">
    <text evidence="1">The sequence shown here is derived from an EMBL/GenBank/DDBJ whole genome shotgun (WGS) entry which is preliminary data.</text>
</comment>
<keyword evidence="2" id="KW-1185">Reference proteome</keyword>
<accession>A0ABT1NVG8</accession>
<name>A0ABT1NVG8_9GAMM</name>
<proteinExistence type="predicted"/>
<dbReference type="RefSeq" id="WP_255872777.1">
    <property type="nucleotide sequence ID" value="NZ_JACASI010000003.1"/>
</dbReference>
<dbReference type="EMBL" id="JACASI010000003">
    <property type="protein sequence ID" value="MCQ3827840.1"/>
    <property type="molecule type" value="Genomic_DNA"/>
</dbReference>
<protein>
    <recommendedName>
        <fullName evidence="3">Lipoprotein</fullName>
    </recommendedName>
</protein>
<organism evidence="1 2">
    <name type="scientific">Microbulbifer elongatus</name>
    <dbReference type="NCBI Taxonomy" id="86173"/>
    <lineage>
        <taxon>Bacteria</taxon>
        <taxon>Pseudomonadati</taxon>
        <taxon>Pseudomonadota</taxon>
        <taxon>Gammaproteobacteria</taxon>
        <taxon>Cellvibrionales</taxon>
        <taxon>Microbulbiferaceae</taxon>
        <taxon>Microbulbifer</taxon>
    </lineage>
</organism>
<dbReference type="PROSITE" id="PS51257">
    <property type="entry name" value="PROKAR_LIPOPROTEIN"/>
    <property type="match status" value="1"/>
</dbReference>
<sequence>MKRLILVALVGLSGCTSVDGNTNFAYEVEKKPSEYDSHAEYLANPKVQSKYQKDLETGKIESLKSEYIESCSDEIDGIVGFCECVSDEISGTSSEEIFYSQKLLEEYTSEAISAFSKGDEELRLKIIDRIQKETVTGQVGSLCRDKLKG</sequence>
<evidence type="ECO:0008006" key="3">
    <source>
        <dbReference type="Google" id="ProtNLM"/>
    </source>
</evidence>
<dbReference type="Proteomes" id="UP001205566">
    <property type="component" value="Unassembled WGS sequence"/>
</dbReference>
<gene>
    <name evidence="1" type="ORF">HXX02_00120</name>
</gene>
<reference evidence="1" key="1">
    <citation type="thesis" date="2020" institute="Technische Universitat Dresden" country="Dresden, Germany">
        <title>The Agarolytic System of Microbulbifer elongatus PORT2, Isolated from Batu Karas, Pangandaran West Java Indonesia.</title>
        <authorList>
            <person name="Anggraeni S.R."/>
        </authorList>
    </citation>
    <scope>NUCLEOTIDE SEQUENCE</scope>
    <source>
        <strain evidence="1">PORT2</strain>
    </source>
</reference>
<evidence type="ECO:0000313" key="1">
    <source>
        <dbReference type="EMBL" id="MCQ3827840.1"/>
    </source>
</evidence>
<evidence type="ECO:0000313" key="2">
    <source>
        <dbReference type="Proteomes" id="UP001205566"/>
    </source>
</evidence>